<dbReference type="AlphaFoldDB" id="A0A7S3F554"/>
<name>A0A7S3F554_9EUKA</name>
<dbReference type="EMBL" id="HBHX01048653">
    <property type="protein sequence ID" value="CAE0128100.1"/>
    <property type="molecule type" value="Transcribed_RNA"/>
</dbReference>
<evidence type="ECO:0008006" key="2">
    <source>
        <dbReference type="Google" id="ProtNLM"/>
    </source>
</evidence>
<dbReference type="SUPFAM" id="SSF53335">
    <property type="entry name" value="S-adenosyl-L-methionine-dependent methyltransferases"/>
    <property type="match status" value="1"/>
</dbReference>
<proteinExistence type="predicted"/>
<evidence type="ECO:0000313" key="1">
    <source>
        <dbReference type="EMBL" id="CAE0128100.1"/>
    </source>
</evidence>
<protein>
    <recommendedName>
        <fullName evidence="2">Methyltransferase FkbM domain-containing protein</fullName>
    </recommendedName>
</protein>
<dbReference type="InterPro" id="IPR029063">
    <property type="entry name" value="SAM-dependent_MTases_sf"/>
</dbReference>
<gene>
    <name evidence="1" type="ORF">HERI1096_LOCUS26954</name>
</gene>
<sequence>MNVSYWQSSPGFTGLPIAPGRSGDRYGLWLNCLNFSSPDCTLEWDEWNLARAFVTPADTVIEFGARYGLTSCALADAMNNSGRLVSVEPDSRAFGALLRNRQANRCNFHAMLGTVHDEPLALGHLSRFHYDQKTRLAHGRSDALPTLSFREVEAKIGSKFTCALIDCEGCIRLVWATGLIHQLRLVMLEEDILGREYSKVWHPRLRVAGFVRVWNAIDHRNPRTGNHSAWVKSSILGSLKYVSCSEYRTKRKLPRRALRCAD</sequence>
<organism evidence="1">
    <name type="scientific">Haptolina ericina</name>
    <dbReference type="NCBI Taxonomy" id="156174"/>
    <lineage>
        <taxon>Eukaryota</taxon>
        <taxon>Haptista</taxon>
        <taxon>Haptophyta</taxon>
        <taxon>Prymnesiophyceae</taxon>
        <taxon>Prymnesiales</taxon>
        <taxon>Prymnesiaceae</taxon>
        <taxon>Haptolina</taxon>
    </lineage>
</organism>
<reference evidence="1" key="1">
    <citation type="submission" date="2021-01" db="EMBL/GenBank/DDBJ databases">
        <authorList>
            <person name="Corre E."/>
            <person name="Pelletier E."/>
            <person name="Niang G."/>
            <person name="Scheremetjew M."/>
            <person name="Finn R."/>
            <person name="Kale V."/>
            <person name="Holt S."/>
            <person name="Cochrane G."/>
            <person name="Meng A."/>
            <person name="Brown T."/>
            <person name="Cohen L."/>
        </authorList>
    </citation>
    <scope>NUCLEOTIDE SEQUENCE</scope>
    <source>
        <strain evidence="1">CCMP281</strain>
    </source>
</reference>
<accession>A0A7S3F554</accession>
<dbReference type="Gene3D" id="3.40.50.150">
    <property type="entry name" value="Vaccinia Virus protein VP39"/>
    <property type="match status" value="1"/>
</dbReference>